<evidence type="ECO:0008006" key="5">
    <source>
        <dbReference type="Google" id="ProtNLM"/>
    </source>
</evidence>
<reference evidence="3 4" key="1">
    <citation type="submission" date="2017-03" db="EMBL/GenBank/DDBJ databases">
        <title>An alternative strategy for trypanosome survival in the mammalian bloodstream revealed through genome and transcriptome analysis of the ubiquitous bovine parasite Trypanosoma (Megatrypanum) theileri.</title>
        <authorList>
            <person name="Kelly S."/>
            <person name="Ivens A."/>
            <person name="Mott A."/>
            <person name="O'Neill E."/>
            <person name="Emms D."/>
            <person name="Macleod O."/>
            <person name="Voorheis P."/>
            <person name="Matthews J."/>
            <person name="Matthews K."/>
            <person name="Carrington M."/>
        </authorList>
    </citation>
    <scope>NUCLEOTIDE SEQUENCE [LARGE SCALE GENOMIC DNA]</scope>
    <source>
        <strain evidence="3">Edinburgh</strain>
    </source>
</reference>
<dbReference type="Proteomes" id="UP000192257">
    <property type="component" value="Unassembled WGS sequence"/>
</dbReference>
<accession>A0A1X0NG50</accession>
<name>A0A1X0NG50_9TRYP</name>
<feature type="compositionally biased region" description="Low complexity" evidence="1">
    <location>
        <begin position="267"/>
        <end position="289"/>
    </location>
</feature>
<feature type="compositionally biased region" description="Basic and acidic residues" evidence="1">
    <location>
        <begin position="256"/>
        <end position="266"/>
    </location>
</feature>
<feature type="compositionally biased region" description="Polar residues" evidence="1">
    <location>
        <begin position="222"/>
        <end position="240"/>
    </location>
</feature>
<evidence type="ECO:0000313" key="4">
    <source>
        <dbReference type="Proteomes" id="UP000192257"/>
    </source>
</evidence>
<dbReference type="VEuPathDB" id="TriTrypDB:TM35_000601170"/>
<proteinExistence type="predicted"/>
<keyword evidence="2" id="KW-0732">Signal</keyword>
<protein>
    <recommendedName>
        <fullName evidence="5">Mucin TcMUCII</fullName>
    </recommendedName>
</protein>
<evidence type="ECO:0000256" key="2">
    <source>
        <dbReference type="SAM" id="SignalP"/>
    </source>
</evidence>
<sequence length="325" mass="33258">MLLFRVLCFLTLLCVASLCSSADTISSITETPAACNEGSEGAAGKCNNLSTAVSVEPQQPLRPADSESGDDPCKTVSGGPTKASCPTTPTIAGPHGVAGSGTMNTSQVSDPGDGLAGSEKQQQLEREKQQPGDAVSEPPGTLTGVNQVGSQPVLSVPGSKDGRQENEMNGDPGVSAEGSPTPGQVISGETEQNNRTQQPGGNGSQSSDSSGVSNTDTRDSQSTHSGTTEQPQSSDNNQTSQEQNGEAENANGAAKPAEDEPTKDTESTTNNEESTTTTTTTTTLPLELTNNKKKSDADSSSSISSSLWVRVPLLIVVTLACILVC</sequence>
<evidence type="ECO:0000256" key="1">
    <source>
        <dbReference type="SAM" id="MobiDB-lite"/>
    </source>
</evidence>
<dbReference type="AlphaFoldDB" id="A0A1X0NG50"/>
<organism evidence="3 4">
    <name type="scientific">Trypanosoma theileri</name>
    <dbReference type="NCBI Taxonomy" id="67003"/>
    <lineage>
        <taxon>Eukaryota</taxon>
        <taxon>Discoba</taxon>
        <taxon>Euglenozoa</taxon>
        <taxon>Kinetoplastea</taxon>
        <taxon>Metakinetoplastina</taxon>
        <taxon>Trypanosomatida</taxon>
        <taxon>Trypanosomatidae</taxon>
        <taxon>Trypanosoma</taxon>
    </lineage>
</organism>
<keyword evidence="4" id="KW-1185">Reference proteome</keyword>
<gene>
    <name evidence="3" type="ORF">TM35_000601170</name>
</gene>
<comment type="caution">
    <text evidence="3">The sequence shown here is derived from an EMBL/GenBank/DDBJ whole genome shotgun (WGS) entry which is preliminary data.</text>
</comment>
<dbReference type="EMBL" id="NBCO01000060">
    <property type="protein sequence ID" value="ORC83686.1"/>
    <property type="molecule type" value="Genomic_DNA"/>
</dbReference>
<feature type="compositionally biased region" description="Low complexity" evidence="1">
    <location>
        <begin position="204"/>
        <end position="213"/>
    </location>
</feature>
<feature type="compositionally biased region" description="Polar residues" evidence="1">
    <location>
        <begin position="143"/>
        <end position="153"/>
    </location>
</feature>
<feature type="chain" id="PRO_5012303955" description="Mucin TcMUCII" evidence="2">
    <location>
        <begin position="22"/>
        <end position="325"/>
    </location>
</feature>
<feature type="compositionally biased region" description="Low complexity" evidence="1">
    <location>
        <begin position="241"/>
        <end position="254"/>
    </location>
</feature>
<dbReference type="RefSeq" id="XP_028877752.1">
    <property type="nucleotide sequence ID" value="XM_029030950.1"/>
</dbReference>
<feature type="signal peptide" evidence="2">
    <location>
        <begin position="1"/>
        <end position="21"/>
    </location>
</feature>
<feature type="region of interest" description="Disordered" evidence="1">
    <location>
        <begin position="56"/>
        <end position="304"/>
    </location>
</feature>
<evidence type="ECO:0000313" key="3">
    <source>
        <dbReference type="EMBL" id="ORC83686.1"/>
    </source>
</evidence>
<dbReference type="GeneID" id="39990730"/>
<feature type="compositionally biased region" description="Polar residues" evidence="1">
    <location>
        <begin position="181"/>
        <end position="199"/>
    </location>
</feature>